<dbReference type="Pfam" id="PF25298">
    <property type="entry name" value="Baculo_FP_2nd"/>
    <property type="match status" value="1"/>
</dbReference>
<feature type="compositionally biased region" description="Basic and acidic residues" evidence="2">
    <location>
        <begin position="69"/>
        <end position="79"/>
    </location>
</feature>
<reference evidence="4 5" key="1">
    <citation type="journal article" date="2015" name="Genome Biol. Evol.">
        <title>The genome of winter moth (Operophtera brumata) provides a genomic perspective on sexual dimorphism and phenology.</title>
        <authorList>
            <person name="Derks M.F."/>
            <person name="Smit S."/>
            <person name="Salis L."/>
            <person name="Schijlen E."/>
            <person name="Bossers A."/>
            <person name="Mateman C."/>
            <person name="Pijl A.S."/>
            <person name="de Ridder D."/>
            <person name="Groenen M.A."/>
            <person name="Visser M.E."/>
            <person name="Megens H.J."/>
        </authorList>
    </citation>
    <scope>NUCLEOTIDE SEQUENCE [LARGE SCALE GENOMIC DNA]</scope>
    <source>
        <strain evidence="4">WM2013NL</strain>
        <tissue evidence="4">Head and thorax</tissue>
    </source>
</reference>
<dbReference type="EMBL" id="JTDY01000136">
    <property type="protein sequence ID" value="KOB78669.1"/>
    <property type="molecule type" value="Genomic_DNA"/>
</dbReference>
<feature type="compositionally biased region" description="Polar residues" evidence="2">
    <location>
        <begin position="84"/>
        <end position="93"/>
    </location>
</feature>
<dbReference type="AlphaFoldDB" id="A0A0L7LTI6"/>
<keyword evidence="1" id="KW-0175">Coiled coil</keyword>
<evidence type="ECO:0000259" key="3">
    <source>
        <dbReference type="Pfam" id="PF25298"/>
    </source>
</evidence>
<gene>
    <name evidence="4" type="ORF">OBRU01_02001</name>
</gene>
<feature type="domain" description="FP protein C-terminal" evidence="3">
    <location>
        <begin position="310"/>
        <end position="360"/>
    </location>
</feature>
<evidence type="ECO:0000256" key="2">
    <source>
        <dbReference type="SAM" id="MobiDB-lite"/>
    </source>
</evidence>
<keyword evidence="5" id="KW-1185">Reference proteome</keyword>
<protein>
    <submittedName>
        <fullName evidence="4">Zinc finger DNA binding protein</fullName>
    </submittedName>
</protein>
<evidence type="ECO:0000313" key="5">
    <source>
        <dbReference type="Proteomes" id="UP000037510"/>
    </source>
</evidence>
<comment type="caution">
    <text evidence="4">The sequence shown here is derived from an EMBL/GenBank/DDBJ whole genome shotgun (WGS) entry which is preliminary data.</text>
</comment>
<dbReference type="Proteomes" id="UP000037510">
    <property type="component" value="Unassembled WGS sequence"/>
</dbReference>
<accession>A0A0L7LTI6</accession>
<organism evidence="4 5">
    <name type="scientific">Operophtera brumata</name>
    <name type="common">Winter moth</name>
    <name type="synonym">Phalaena brumata</name>
    <dbReference type="NCBI Taxonomy" id="104452"/>
    <lineage>
        <taxon>Eukaryota</taxon>
        <taxon>Metazoa</taxon>
        <taxon>Ecdysozoa</taxon>
        <taxon>Arthropoda</taxon>
        <taxon>Hexapoda</taxon>
        <taxon>Insecta</taxon>
        <taxon>Pterygota</taxon>
        <taxon>Neoptera</taxon>
        <taxon>Endopterygota</taxon>
        <taxon>Lepidoptera</taxon>
        <taxon>Glossata</taxon>
        <taxon>Ditrysia</taxon>
        <taxon>Geometroidea</taxon>
        <taxon>Geometridae</taxon>
        <taxon>Larentiinae</taxon>
        <taxon>Operophtera</taxon>
    </lineage>
</organism>
<sequence>MNCSGCSDKDIDKKSLSCNVCKLIFCYECLNIDAKKVASLSKNQLASLKCLTCSNVSRRRNNDNTSARAKADQKVEQHSHKPAASQSSSHSGNCNPVPLTLDSISQLLDEKLSLTSPFVINMREALKKDIKELVVAEVKSTMTGLMTDFSTTTDFLASEQTDIKNKIAERDSKIEELESESIRVQRELTSLNNRLSAVEKLSRDHNVEIQGVPESRSENLLGIFKSLCTAVSTPIADNDIRGFRRVAKIDPTSDRPRNIIITLSSPRLRDLLLSAVHRYNKSNAKDMLSSRHLGITVDSRRVYVVEHISPESKQIHAASRKFARDNSYKYVWVKYGQVFLRKDDNSNAVRVKSCDYLKSLV</sequence>
<feature type="region of interest" description="Disordered" evidence="2">
    <location>
        <begin position="60"/>
        <end position="93"/>
    </location>
</feature>
<feature type="coiled-coil region" evidence="1">
    <location>
        <begin position="160"/>
        <end position="194"/>
    </location>
</feature>
<dbReference type="InterPro" id="IPR057251">
    <property type="entry name" value="FP_C"/>
</dbReference>
<evidence type="ECO:0000256" key="1">
    <source>
        <dbReference type="SAM" id="Coils"/>
    </source>
</evidence>
<proteinExistence type="predicted"/>
<evidence type="ECO:0000313" key="4">
    <source>
        <dbReference type="EMBL" id="KOB78669.1"/>
    </source>
</evidence>
<name>A0A0L7LTI6_OPEBR</name>